<gene>
    <name evidence="9" type="ORF">SAMN04488111_2121</name>
</gene>
<dbReference type="PANTHER" id="PTHR30069">
    <property type="entry name" value="TONB-DEPENDENT OUTER MEMBRANE RECEPTOR"/>
    <property type="match status" value="1"/>
</dbReference>
<evidence type="ECO:0000256" key="3">
    <source>
        <dbReference type="ARBA" id="ARBA00022452"/>
    </source>
</evidence>
<feature type="domain" description="TonB-dependent receptor plug" evidence="8">
    <location>
        <begin position="123"/>
        <end position="226"/>
    </location>
</feature>
<evidence type="ECO:0000259" key="8">
    <source>
        <dbReference type="Pfam" id="PF07715"/>
    </source>
</evidence>
<evidence type="ECO:0000256" key="4">
    <source>
        <dbReference type="ARBA" id="ARBA00022692"/>
    </source>
</evidence>
<dbReference type="GO" id="GO:0044718">
    <property type="term" value="P:siderophore transmembrane transport"/>
    <property type="evidence" value="ECO:0007669"/>
    <property type="project" value="TreeGrafter"/>
</dbReference>
<dbReference type="InterPro" id="IPR008969">
    <property type="entry name" value="CarboxyPept-like_regulatory"/>
</dbReference>
<keyword evidence="5 7" id="KW-0472">Membrane</keyword>
<dbReference type="InterPro" id="IPR012910">
    <property type="entry name" value="Plug_dom"/>
</dbReference>
<proteinExistence type="inferred from homology"/>
<keyword evidence="4 7" id="KW-0812">Transmembrane</keyword>
<dbReference type="GO" id="GO:0015344">
    <property type="term" value="F:siderophore uptake transmembrane transporter activity"/>
    <property type="evidence" value="ECO:0007669"/>
    <property type="project" value="TreeGrafter"/>
</dbReference>
<dbReference type="Gene3D" id="2.40.170.20">
    <property type="entry name" value="TonB-dependent receptor, beta-barrel domain"/>
    <property type="match status" value="1"/>
</dbReference>
<keyword evidence="6 7" id="KW-0998">Cell outer membrane</keyword>
<dbReference type="SUPFAM" id="SSF56935">
    <property type="entry name" value="Porins"/>
    <property type="match status" value="1"/>
</dbReference>
<evidence type="ECO:0000256" key="6">
    <source>
        <dbReference type="ARBA" id="ARBA00023237"/>
    </source>
</evidence>
<evidence type="ECO:0000313" key="10">
    <source>
        <dbReference type="Proteomes" id="UP000198412"/>
    </source>
</evidence>
<dbReference type="Pfam" id="PF07715">
    <property type="entry name" value="Plug"/>
    <property type="match status" value="1"/>
</dbReference>
<dbReference type="PANTHER" id="PTHR30069:SF57">
    <property type="entry name" value="TONB-DEPENDENT RECEPTOR"/>
    <property type="match status" value="1"/>
</dbReference>
<name>A0A238XUJ7_9FLAO</name>
<dbReference type="Proteomes" id="UP000198412">
    <property type="component" value="Unassembled WGS sequence"/>
</dbReference>
<evidence type="ECO:0000313" key="9">
    <source>
        <dbReference type="EMBL" id="SNR62392.1"/>
    </source>
</evidence>
<dbReference type="GO" id="GO:0009279">
    <property type="term" value="C:cell outer membrane"/>
    <property type="evidence" value="ECO:0007669"/>
    <property type="project" value="UniProtKB-SubCell"/>
</dbReference>
<dbReference type="EMBL" id="FZNX01000003">
    <property type="protein sequence ID" value="SNR62392.1"/>
    <property type="molecule type" value="Genomic_DNA"/>
</dbReference>
<evidence type="ECO:0000256" key="7">
    <source>
        <dbReference type="PROSITE-ProRule" id="PRU01360"/>
    </source>
</evidence>
<dbReference type="RefSeq" id="WP_089378405.1">
    <property type="nucleotide sequence ID" value="NZ_FZNX01000003.1"/>
</dbReference>
<dbReference type="InterPro" id="IPR036942">
    <property type="entry name" value="Beta-barrel_TonB_sf"/>
</dbReference>
<keyword evidence="9" id="KW-0675">Receptor</keyword>
<organism evidence="9 10">
    <name type="scientific">Lutibacter flavus</name>
    <dbReference type="NCBI Taxonomy" id="691689"/>
    <lineage>
        <taxon>Bacteria</taxon>
        <taxon>Pseudomonadati</taxon>
        <taxon>Bacteroidota</taxon>
        <taxon>Flavobacteriia</taxon>
        <taxon>Flavobacteriales</taxon>
        <taxon>Flavobacteriaceae</taxon>
        <taxon>Lutibacter</taxon>
    </lineage>
</organism>
<keyword evidence="10" id="KW-1185">Reference proteome</keyword>
<keyword evidence="3 7" id="KW-1134">Transmembrane beta strand</keyword>
<comment type="subcellular location">
    <subcellularLocation>
        <location evidence="1 7">Cell outer membrane</location>
        <topology evidence="1 7">Multi-pass membrane protein</topology>
    </subcellularLocation>
</comment>
<keyword evidence="2 7" id="KW-0813">Transport</keyword>
<sequence>MKKLITALLLLFLNIIVVFSQNIGTIKGKVIDAQTRESLPFVSIIVEGTAIGNSSEENGEFTIKNVPLGYVKVAVSFLGYQTVLSDDYLVTIDKTPFILIALSQSNEQLDEIVVQSKLFKKSIESPVSVQSLGIAEIEKNPGGNRDILKVLQSLPGVASNPSFRNDIIIRGGAPSENKFYLDGVEVPVINHFQTQGSSGGPVGIINADLIRKVDFFTSAFSASEGNALSSIIEFTQKDGNPEKLNTRVTLGTSDAGITFDGPLGSKTTFIASVRQSYLQFLFKLIKLPFLPTYNDFQFKVKHQLTSNSEISLIGLGAIDNFELNEEVNDNITDEETLKRNRYALSNIPIQEQWNYTVGAVYRHFGENSMKEIILSRNVWNNNAKKYFNNTNSPNDLLLDYSSKEIENKLRFENTSTLKNNYKLNVGIGLENATYTNSTFQQLAISDGVQEIDFSSKLSMLKYNLFGQISKKYLNANLGISIGVRFDALDYNSEMKNPLNQFSPRVSLSYKLSEKISLNASTGIYNQLPAYTILGYRNNLNELVNRNNGLKFIEATHYVSGFEMNPNATSKISLEGFYKTYKNYPFSVRDQISLANLGSDFGVIGNEEVTSTSKGRSYGIELLAQKKSYNGLYGILSYTYVKSEFKDKQENYISSSWDNRHLLSITGGKKLKKNWEIGGKFRLVGGQPYTPYDFEASSIIANYDVSNSGILNYDKLNTERFKTYHQLDIRIDKTWYWEKLSFNFYVDIQNLYKSEFTSQSYLIPLQDENGNNTINQSDATKYNLEEIENSSGNMFPRFGVILDF</sequence>
<protein>
    <submittedName>
        <fullName evidence="9">Outer membrane receptor for ferrienterochelin and colicins</fullName>
    </submittedName>
</protein>
<dbReference type="OrthoDB" id="9804995at2"/>
<accession>A0A238XUJ7</accession>
<dbReference type="Gene3D" id="2.170.130.10">
    <property type="entry name" value="TonB-dependent receptor, plug domain"/>
    <property type="match status" value="1"/>
</dbReference>
<evidence type="ECO:0000256" key="2">
    <source>
        <dbReference type="ARBA" id="ARBA00022448"/>
    </source>
</evidence>
<dbReference type="SUPFAM" id="SSF49464">
    <property type="entry name" value="Carboxypeptidase regulatory domain-like"/>
    <property type="match status" value="1"/>
</dbReference>
<comment type="similarity">
    <text evidence="7">Belongs to the TonB-dependent receptor family.</text>
</comment>
<dbReference type="Pfam" id="PF13715">
    <property type="entry name" value="CarbopepD_reg_2"/>
    <property type="match status" value="1"/>
</dbReference>
<evidence type="ECO:0000256" key="5">
    <source>
        <dbReference type="ARBA" id="ARBA00023136"/>
    </source>
</evidence>
<reference evidence="10" key="1">
    <citation type="submission" date="2017-06" db="EMBL/GenBank/DDBJ databases">
        <authorList>
            <person name="Varghese N."/>
            <person name="Submissions S."/>
        </authorList>
    </citation>
    <scope>NUCLEOTIDE SEQUENCE [LARGE SCALE GENOMIC DNA]</scope>
    <source>
        <strain evidence="10">DSM 27993</strain>
    </source>
</reference>
<dbReference type="InterPro" id="IPR039426">
    <property type="entry name" value="TonB-dep_rcpt-like"/>
</dbReference>
<dbReference type="InterPro" id="IPR037066">
    <property type="entry name" value="Plug_dom_sf"/>
</dbReference>
<dbReference type="PROSITE" id="PS52016">
    <property type="entry name" value="TONB_DEPENDENT_REC_3"/>
    <property type="match status" value="1"/>
</dbReference>
<evidence type="ECO:0000256" key="1">
    <source>
        <dbReference type="ARBA" id="ARBA00004571"/>
    </source>
</evidence>
<dbReference type="AlphaFoldDB" id="A0A238XUJ7"/>
<dbReference type="Gene3D" id="2.60.40.1120">
    <property type="entry name" value="Carboxypeptidase-like, regulatory domain"/>
    <property type="match status" value="1"/>
</dbReference>